<feature type="region of interest" description="Disordered" evidence="1">
    <location>
        <begin position="291"/>
        <end position="313"/>
    </location>
</feature>
<dbReference type="EMBL" id="KV784358">
    <property type="protein sequence ID" value="OEU16760.1"/>
    <property type="molecule type" value="Genomic_DNA"/>
</dbReference>
<keyword evidence="3" id="KW-1185">Reference proteome</keyword>
<evidence type="ECO:0000256" key="1">
    <source>
        <dbReference type="SAM" id="MobiDB-lite"/>
    </source>
</evidence>
<evidence type="ECO:0000313" key="2">
    <source>
        <dbReference type="EMBL" id="OEU16760.1"/>
    </source>
</evidence>
<gene>
    <name evidence="2" type="ORF">FRACYDRAFT_239352</name>
</gene>
<proteinExistence type="predicted"/>
<feature type="region of interest" description="Disordered" evidence="1">
    <location>
        <begin position="1"/>
        <end position="36"/>
    </location>
</feature>
<reference evidence="2 3" key="1">
    <citation type="submission" date="2016-09" db="EMBL/GenBank/DDBJ databases">
        <title>Extensive genetic diversity and differential bi-allelic expression allows diatom success in the polar Southern Ocean.</title>
        <authorList>
            <consortium name="DOE Joint Genome Institute"/>
            <person name="Mock T."/>
            <person name="Otillar R.P."/>
            <person name="Strauss J."/>
            <person name="Dupont C."/>
            <person name="Frickenhaus S."/>
            <person name="Maumus F."/>
            <person name="Mcmullan M."/>
            <person name="Sanges R."/>
            <person name="Schmutz J."/>
            <person name="Toseland A."/>
            <person name="Valas R."/>
            <person name="Veluchamy A."/>
            <person name="Ward B.J."/>
            <person name="Allen A."/>
            <person name="Barry K."/>
            <person name="Falciatore A."/>
            <person name="Ferrante M."/>
            <person name="Fortunato A.E."/>
            <person name="Gloeckner G."/>
            <person name="Gruber A."/>
            <person name="Hipkin R."/>
            <person name="Janech M."/>
            <person name="Kroth P."/>
            <person name="Leese F."/>
            <person name="Lindquist E."/>
            <person name="Lyon B.R."/>
            <person name="Martin J."/>
            <person name="Mayer C."/>
            <person name="Parker M."/>
            <person name="Quesneville H."/>
            <person name="Raymond J."/>
            <person name="Uhlig C."/>
            <person name="Valentin K.U."/>
            <person name="Worden A.Z."/>
            <person name="Armbrust E.V."/>
            <person name="Bowler C."/>
            <person name="Green B."/>
            <person name="Moulton V."/>
            <person name="Van Oosterhout C."/>
            <person name="Grigoriev I."/>
        </authorList>
    </citation>
    <scope>NUCLEOTIDE SEQUENCE [LARGE SCALE GENOMIC DNA]</scope>
    <source>
        <strain evidence="2 3">CCMP1102</strain>
    </source>
</reference>
<protein>
    <submittedName>
        <fullName evidence="2">Uncharacterized protein</fullName>
    </submittedName>
</protein>
<dbReference type="AlphaFoldDB" id="A0A1E7FF19"/>
<organism evidence="2 3">
    <name type="scientific">Fragilariopsis cylindrus CCMP1102</name>
    <dbReference type="NCBI Taxonomy" id="635003"/>
    <lineage>
        <taxon>Eukaryota</taxon>
        <taxon>Sar</taxon>
        <taxon>Stramenopiles</taxon>
        <taxon>Ochrophyta</taxon>
        <taxon>Bacillariophyta</taxon>
        <taxon>Bacillariophyceae</taxon>
        <taxon>Bacillariophycidae</taxon>
        <taxon>Bacillariales</taxon>
        <taxon>Bacillariaceae</taxon>
        <taxon>Fragilariopsis</taxon>
    </lineage>
</organism>
<feature type="compositionally biased region" description="Acidic residues" evidence="1">
    <location>
        <begin position="10"/>
        <end position="30"/>
    </location>
</feature>
<name>A0A1E7FF19_9STRA</name>
<sequence length="350" mass="39275">MKIICQDNNNGDEDEEKEDGNNGDEDEEKEDGNCNGKYDILPHEYHIFVVALQQPKPPLTATTTTTTATTTTTTIKTVRGLPVHRVPLRQQQQQQQQQSPYCYALSSITDLPSRSNFLATQVWPSARVAAKILEERFLIGDIFTTITTMAAAAATTSTTEVHVIATDVDEYALDLVNAAAIEQGLDSSMISTRTYDLINGNDNDNNENENECCWMDDVDLFVMSDVFESAAVAIGAARLTYRVLYKKNTTTTRSNNNNNNHNKAKFFVFSQNDRVQRDVYIRELRNLIQQSKEKEEEGNIGGDQRDDDDELVSSSSLPSLSLLNWSTPESYNPDDLLWLCEVDETQVNYG</sequence>
<accession>A0A1E7FF19</accession>
<evidence type="ECO:0000313" key="3">
    <source>
        <dbReference type="Proteomes" id="UP000095751"/>
    </source>
</evidence>
<dbReference type="KEGG" id="fcy:FRACYDRAFT_239352"/>
<dbReference type="Proteomes" id="UP000095751">
    <property type="component" value="Unassembled WGS sequence"/>
</dbReference>
<dbReference type="InParanoid" id="A0A1E7FF19"/>
<dbReference type="OrthoDB" id="46564at2759"/>